<evidence type="ECO:0000259" key="2">
    <source>
        <dbReference type="SMART" id="SM00731"/>
    </source>
</evidence>
<keyword evidence="4" id="KW-1185">Reference proteome</keyword>
<dbReference type="GO" id="GO:0006950">
    <property type="term" value="P:response to stress"/>
    <property type="evidence" value="ECO:0007669"/>
    <property type="project" value="UniProtKB-ARBA"/>
</dbReference>
<dbReference type="InterPro" id="IPR006640">
    <property type="entry name" value="SprT-like_domain"/>
</dbReference>
<feature type="compositionally biased region" description="Basic and acidic residues" evidence="1">
    <location>
        <begin position="611"/>
        <end position="625"/>
    </location>
</feature>
<feature type="region of interest" description="Disordered" evidence="1">
    <location>
        <begin position="305"/>
        <end position="361"/>
    </location>
</feature>
<feature type="domain" description="SprT-like" evidence="2">
    <location>
        <begin position="390"/>
        <end position="560"/>
    </location>
</feature>
<feature type="compositionally biased region" description="Low complexity" evidence="1">
    <location>
        <begin position="312"/>
        <end position="325"/>
    </location>
</feature>
<dbReference type="PANTHER" id="PTHR23099">
    <property type="entry name" value="TRANSCRIPTIONAL REGULATOR"/>
    <property type="match status" value="1"/>
</dbReference>
<feature type="compositionally biased region" description="Polar residues" evidence="1">
    <location>
        <begin position="179"/>
        <end position="188"/>
    </location>
</feature>
<evidence type="ECO:0000256" key="1">
    <source>
        <dbReference type="SAM" id="MobiDB-lite"/>
    </source>
</evidence>
<evidence type="ECO:0000313" key="3">
    <source>
        <dbReference type="EMBL" id="KAK3942083.1"/>
    </source>
</evidence>
<protein>
    <submittedName>
        <fullName evidence="3">SprT-like family-domain-containing protein</fullName>
    </submittedName>
</protein>
<feature type="region of interest" description="Disordered" evidence="1">
    <location>
        <begin position="611"/>
        <end position="667"/>
    </location>
</feature>
<reference evidence="4" key="1">
    <citation type="journal article" date="2023" name="Mol. Phylogenet. Evol.">
        <title>Genome-scale phylogeny and comparative genomics of the fungal order Sordariales.</title>
        <authorList>
            <person name="Hensen N."/>
            <person name="Bonometti L."/>
            <person name="Westerberg I."/>
            <person name="Brannstrom I.O."/>
            <person name="Guillou S."/>
            <person name="Cros-Aarteil S."/>
            <person name="Calhoun S."/>
            <person name="Haridas S."/>
            <person name="Kuo A."/>
            <person name="Mondo S."/>
            <person name="Pangilinan J."/>
            <person name="Riley R."/>
            <person name="LaButti K."/>
            <person name="Andreopoulos B."/>
            <person name="Lipzen A."/>
            <person name="Chen C."/>
            <person name="Yan M."/>
            <person name="Daum C."/>
            <person name="Ng V."/>
            <person name="Clum A."/>
            <person name="Steindorff A."/>
            <person name="Ohm R.A."/>
            <person name="Martin F."/>
            <person name="Silar P."/>
            <person name="Natvig D.O."/>
            <person name="Lalanne C."/>
            <person name="Gautier V."/>
            <person name="Ament-Velasquez S.L."/>
            <person name="Kruys A."/>
            <person name="Hutchinson M.I."/>
            <person name="Powell A.J."/>
            <person name="Barry K."/>
            <person name="Miller A.N."/>
            <person name="Grigoriev I.V."/>
            <person name="Debuchy R."/>
            <person name="Gladieux P."/>
            <person name="Hiltunen Thoren M."/>
            <person name="Johannesson H."/>
        </authorList>
    </citation>
    <scope>NUCLEOTIDE SEQUENCE [LARGE SCALE GENOMIC DNA]</scope>
    <source>
        <strain evidence="4">CBS 340.73</strain>
    </source>
</reference>
<dbReference type="Proteomes" id="UP001303473">
    <property type="component" value="Unassembled WGS sequence"/>
</dbReference>
<proteinExistence type="predicted"/>
<dbReference type="SMART" id="SM00731">
    <property type="entry name" value="SprT"/>
    <property type="match status" value="1"/>
</dbReference>
<feature type="compositionally biased region" description="Polar residues" evidence="1">
    <location>
        <begin position="220"/>
        <end position="230"/>
    </location>
</feature>
<feature type="compositionally biased region" description="Basic and acidic residues" evidence="1">
    <location>
        <begin position="655"/>
        <end position="667"/>
    </location>
</feature>
<dbReference type="CDD" id="cd00084">
    <property type="entry name" value="HMG-box_SF"/>
    <property type="match status" value="1"/>
</dbReference>
<feature type="compositionally biased region" description="Acidic residues" evidence="1">
    <location>
        <begin position="144"/>
        <end position="162"/>
    </location>
</feature>
<feature type="compositionally biased region" description="Basic and acidic residues" evidence="1">
    <location>
        <begin position="348"/>
        <end position="358"/>
    </location>
</feature>
<dbReference type="GO" id="GO:0005634">
    <property type="term" value="C:nucleus"/>
    <property type="evidence" value="ECO:0007669"/>
    <property type="project" value="TreeGrafter"/>
</dbReference>
<feature type="region of interest" description="Disordered" evidence="1">
    <location>
        <begin position="1"/>
        <end position="285"/>
    </location>
</feature>
<dbReference type="SUPFAM" id="SSF47095">
    <property type="entry name" value="HMG-box"/>
    <property type="match status" value="1"/>
</dbReference>
<accession>A0AAN6ND85</accession>
<feature type="compositionally biased region" description="Basic and acidic residues" evidence="1">
    <location>
        <begin position="30"/>
        <end position="56"/>
    </location>
</feature>
<dbReference type="InterPro" id="IPR036910">
    <property type="entry name" value="HMG_box_dom_sf"/>
</dbReference>
<dbReference type="EMBL" id="MU853777">
    <property type="protein sequence ID" value="KAK3942083.1"/>
    <property type="molecule type" value="Genomic_DNA"/>
</dbReference>
<evidence type="ECO:0000313" key="4">
    <source>
        <dbReference type="Proteomes" id="UP001303473"/>
    </source>
</evidence>
<comment type="caution">
    <text evidence="3">The sequence shown here is derived from an EMBL/GenBank/DDBJ whole genome shotgun (WGS) entry which is preliminary data.</text>
</comment>
<organism evidence="3 4">
    <name type="scientific">Diplogelasinospora grovesii</name>
    <dbReference type="NCBI Taxonomy" id="303347"/>
    <lineage>
        <taxon>Eukaryota</taxon>
        <taxon>Fungi</taxon>
        <taxon>Dikarya</taxon>
        <taxon>Ascomycota</taxon>
        <taxon>Pezizomycotina</taxon>
        <taxon>Sordariomycetes</taxon>
        <taxon>Sordariomycetidae</taxon>
        <taxon>Sordariales</taxon>
        <taxon>Diplogelasinosporaceae</taxon>
        <taxon>Diplogelasinospora</taxon>
    </lineage>
</organism>
<gene>
    <name evidence="3" type="ORF">QBC46DRAFT_381149</name>
</gene>
<dbReference type="PANTHER" id="PTHR23099:SF0">
    <property type="entry name" value="GERM CELL NUCLEAR ACIDIC PROTEIN"/>
    <property type="match status" value="1"/>
</dbReference>
<dbReference type="Pfam" id="PF10263">
    <property type="entry name" value="SprT-like"/>
    <property type="match status" value="1"/>
</dbReference>
<dbReference type="AlphaFoldDB" id="A0AAN6ND85"/>
<sequence length="667" mass="74817">MARLARAVLDSSDEDEFPDPALLGRPKMQPRRDKATEPIEMKAAPKTEKLAKEPAKVRIRKLGQASENALLRPWTRDSPASQTDAPDRPIPNAQTPRPRIELRARKPRAAVTVEPVEDEEDEFASAKEEVSIVEEVSVLHDSSESPDTEDSDFEEDEEDDSVVEIFPKRPLAKPRFFSNGRQTSQTAKGDSVAEDSFGSRKGMGEKARRKPTPDPPTTDSGNDLTNTFSRLNIDGLRDSVEPEKPKKQTGKATPPLTPPKGKPQKRLVSPTKLPRIPATPHRPSSDIFWSREFVDDWNDDHSPKKLLFPDPATTTTTTTTTTTATTEEEDMFKQPSGIPKKSPTVRKRYNDGPPKKEGLTPAPASAIISKRAAKKRFAQVKHEMAANFLRELDTVVTKGKISEMAASAGGIKIVWSKTLKTTAGRAHWRKETVRTCADDLTIRTICHHHASIELAEKIIDDEYRLLNTLAHEFCHLANFIVSGITKNPHGKEFKHWGQLCTRAFGDRGIKVTTKHSYEIDFKYVWECTGANCDILYKRQSKCIDPARQLCGACKGKLRQIKPVPRANAGGAPSEYQKFMKEQMKTLKKEYPMTPQKDIMRLVAIRWAETGKKAGGPKKEEEHVKAEDEDEDDDVSDRSFFEEAMEAVDYRSLPHRPREERSADISAT</sequence>
<name>A0AAN6ND85_9PEZI</name>
<feature type="compositionally biased region" description="Basic and acidic residues" evidence="1">
    <location>
        <begin position="235"/>
        <end position="246"/>
    </location>
</feature>